<comment type="caution">
    <text evidence="2">The sequence shown here is derived from an EMBL/GenBank/DDBJ whole genome shotgun (WGS) entry which is preliminary data.</text>
</comment>
<evidence type="ECO:0000313" key="2">
    <source>
        <dbReference type="EMBL" id="RHZ65451.1"/>
    </source>
</evidence>
<name>A0A397HQK7_9GLOM</name>
<dbReference type="Proteomes" id="UP000266861">
    <property type="component" value="Unassembled WGS sequence"/>
</dbReference>
<feature type="signal peptide" evidence="1">
    <location>
        <begin position="1"/>
        <end position="22"/>
    </location>
</feature>
<protein>
    <recommendedName>
        <fullName evidence="4">CTLH domain-containing protein</fullName>
    </recommendedName>
</protein>
<evidence type="ECO:0008006" key="4">
    <source>
        <dbReference type="Google" id="ProtNLM"/>
    </source>
</evidence>
<evidence type="ECO:0000313" key="3">
    <source>
        <dbReference type="Proteomes" id="UP000266861"/>
    </source>
</evidence>
<dbReference type="OrthoDB" id="3169942at2759"/>
<reference evidence="2 3" key="1">
    <citation type="submission" date="2018-08" db="EMBL/GenBank/DDBJ databases">
        <title>Genome and evolution of the arbuscular mycorrhizal fungus Diversispora epigaea (formerly Glomus versiforme) and its bacterial endosymbionts.</title>
        <authorList>
            <person name="Sun X."/>
            <person name="Fei Z."/>
            <person name="Harrison M."/>
        </authorList>
    </citation>
    <scope>NUCLEOTIDE SEQUENCE [LARGE SCALE GENOMIC DNA]</scope>
    <source>
        <strain evidence="2 3">IT104</strain>
    </source>
</reference>
<keyword evidence="1" id="KW-0732">Signal</keyword>
<organism evidence="2 3">
    <name type="scientific">Diversispora epigaea</name>
    <dbReference type="NCBI Taxonomy" id="1348612"/>
    <lineage>
        <taxon>Eukaryota</taxon>
        <taxon>Fungi</taxon>
        <taxon>Fungi incertae sedis</taxon>
        <taxon>Mucoromycota</taxon>
        <taxon>Glomeromycotina</taxon>
        <taxon>Glomeromycetes</taxon>
        <taxon>Diversisporales</taxon>
        <taxon>Diversisporaceae</taxon>
        <taxon>Diversispora</taxon>
    </lineage>
</organism>
<feature type="chain" id="PRO_5017228589" description="CTLH domain-containing protein" evidence="1">
    <location>
        <begin position="23"/>
        <end position="135"/>
    </location>
</feature>
<accession>A0A397HQK7</accession>
<dbReference type="AlphaFoldDB" id="A0A397HQK7"/>
<dbReference type="EMBL" id="PQFF01000288">
    <property type="protein sequence ID" value="RHZ65451.1"/>
    <property type="molecule type" value="Genomic_DNA"/>
</dbReference>
<keyword evidence="3" id="KW-1185">Reference proteome</keyword>
<sequence length="135" mass="15278">MAYHHILRQIPLLILLSHLSQFKSLQNAVKFISTNNSKASDLALAQDHRDLLIRFMRVRGNFNLRGAIEWIREQISKGNYGDYSLLSIPLAITQSSTATNQAHGYNKQEIAIDARFFASNEILALGFISIELVCF</sequence>
<gene>
    <name evidence="2" type="ORF">Glove_315g67</name>
</gene>
<evidence type="ECO:0000256" key="1">
    <source>
        <dbReference type="SAM" id="SignalP"/>
    </source>
</evidence>
<proteinExistence type="predicted"/>